<organism evidence="3 4">
    <name type="scientific">Bosea eneae</name>
    <dbReference type="NCBI Taxonomy" id="151454"/>
    <lineage>
        <taxon>Bacteria</taxon>
        <taxon>Pseudomonadati</taxon>
        <taxon>Pseudomonadota</taxon>
        <taxon>Alphaproteobacteria</taxon>
        <taxon>Hyphomicrobiales</taxon>
        <taxon>Boseaceae</taxon>
        <taxon>Bosea</taxon>
    </lineage>
</organism>
<dbReference type="SMART" id="SM00507">
    <property type="entry name" value="HNHc"/>
    <property type="match status" value="1"/>
</dbReference>
<feature type="compositionally biased region" description="Basic residues" evidence="1">
    <location>
        <begin position="112"/>
        <end position="131"/>
    </location>
</feature>
<dbReference type="Proteomes" id="UP001596053">
    <property type="component" value="Unassembled WGS sequence"/>
</dbReference>
<evidence type="ECO:0000313" key="4">
    <source>
        <dbReference type="Proteomes" id="UP001596053"/>
    </source>
</evidence>
<keyword evidence="3" id="KW-0378">Hydrolase</keyword>
<sequence>MTVTRRKLTTVDKLKVVVAQATCPLCRGKLGDLADLDFDHEHALALGGADEIENLRAVHRDCHAVKTRGAGATTAGSDIGKIAKMRRNAKKEAAFRAQLLAKATGSEPPAPTRRKSRIPSRPFPNRKRSKA</sequence>
<protein>
    <submittedName>
        <fullName evidence="3">HNH endonuclease signature motif containing protein</fullName>
    </submittedName>
</protein>
<dbReference type="Gene3D" id="1.10.30.50">
    <property type="match status" value="1"/>
</dbReference>
<reference evidence="4" key="1">
    <citation type="journal article" date="2019" name="Int. J. Syst. Evol. Microbiol.">
        <title>The Global Catalogue of Microorganisms (GCM) 10K type strain sequencing project: providing services to taxonomists for standard genome sequencing and annotation.</title>
        <authorList>
            <consortium name="The Broad Institute Genomics Platform"/>
            <consortium name="The Broad Institute Genome Sequencing Center for Infectious Disease"/>
            <person name="Wu L."/>
            <person name="Ma J."/>
        </authorList>
    </citation>
    <scope>NUCLEOTIDE SEQUENCE [LARGE SCALE GENOMIC DNA]</scope>
    <source>
        <strain evidence="4">NCAIM B.01391</strain>
    </source>
</reference>
<dbReference type="Pfam" id="PF01844">
    <property type="entry name" value="HNH"/>
    <property type="match status" value="1"/>
</dbReference>
<dbReference type="InterPro" id="IPR002711">
    <property type="entry name" value="HNH"/>
</dbReference>
<keyword evidence="3" id="KW-0540">Nuclease</keyword>
<evidence type="ECO:0000259" key="2">
    <source>
        <dbReference type="SMART" id="SM00507"/>
    </source>
</evidence>
<proteinExistence type="predicted"/>
<feature type="region of interest" description="Disordered" evidence="1">
    <location>
        <begin position="100"/>
        <end position="131"/>
    </location>
</feature>
<keyword evidence="3" id="KW-0255">Endonuclease</keyword>
<evidence type="ECO:0000313" key="3">
    <source>
        <dbReference type="EMBL" id="MFC5423225.1"/>
    </source>
</evidence>
<keyword evidence="4" id="KW-1185">Reference proteome</keyword>
<gene>
    <name evidence="3" type="ORF">ACFPOB_27140</name>
</gene>
<dbReference type="InterPro" id="IPR003615">
    <property type="entry name" value="HNH_nuc"/>
</dbReference>
<dbReference type="EMBL" id="JBHSLW010000067">
    <property type="protein sequence ID" value="MFC5423225.1"/>
    <property type="molecule type" value="Genomic_DNA"/>
</dbReference>
<dbReference type="RefSeq" id="WP_377801389.1">
    <property type="nucleotide sequence ID" value="NZ_JBHSLW010000067.1"/>
</dbReference>
<dbReference type="GO" id="GO:0004519">
    <property type="term" value="F:endonuclease activity"/>
    <property type="evidence" value="ECO:0007669"/>
    <property type="project" value="UniProtKB-KW"/>
</dbReference>
<accession>A0ABW0J150</accession>
<dbReference type="CDD" id="cd00085">
    <property type="entry name" value="HNHc"/>
    <property type="match status" value="1"/>
</dbReference>
<evidence type="ECO:0000256" key="1">
    <source>
        <dbReference type="SAM" id="MobiDB-lite"/>
    </source>
</evidence>
<name>A0ABW0J150_9HYPH</name>
<feature type="domain" description="HNH nuclease" evidence="2">
    <location>
        <begin position="13"/>
        <end position="64"/>
    </location>
</feature>
<comment type="caution">
    <text evidence="3">The sequence shown here is derived from an EMBL/GenBank/DDBJ whole genome shotgun (WGS) entry which is preliminary data.</text>
</comment>